<evidence type="ECO:0008006" key="3">
    <source>
        <dbReference type="Google" id="ProtNLM"/>
    </source>
</evidence>
<dbReference type="RefSeq" id="WP_180094176.1">
    <property type="nucleotide sequence ID" value="NZ_CAXAZJ010000018.1"/>
</dbReference>
<dbReference type="EMBL" id="JACCGK010000015">
    <property type="protein sequence ID" value="NYT74097.1"/>
    <property type="molecule type" value="Genomic_DNA"/>
</dbReference>
<reference evidence="1 2" key="1">
    <citation type="submission" date="2020-07" db="EMBL/GenBank/DDBJ databases">
        <title>Halomonas sp. QX-2 draft genome sequence.</title>
        <authorList>
            <person name="Qiu X."/>
        </authorList>
    </citation>
    <scope>NUCLEOTIDE SEQUENCE [LARGE SCALE GENOMIC DNA]</scope>
    <source>
        <strain evidence="1 2">QX-2</strain>
    </source>
</reference>
<name>A0A7Z0N9V5_9GAMM</name>
<gene>
    <name evidence="1" type="ORF">HZU72_16920</name>
</gene>
<dbReference type="InterPro" id="IPR035897">
    <property type="entry name" value="Toll_tir_struct_dom_sf"/>
</dbReference>
<dbReference type="Gene3D" id="3.40.50.10140">
    <property type="entry name" value="Toll/interleukin-1 receptor homology (TIR) domain"/>
    <property type="match status" value="1"/>
</dbReference>
<comment type="caution">
    <text evidence="1">The sequence shown here is derived from an EMBL/GenBank/DDBJ whole genome shotgun (WGS) entry which is preliminary data.</text>
</comment>
<dbReference type="SUPFAM" id="SSF52200">
    <property type="entry name" value="Toll/Interleukin receptor TIR domain"/>
    <property type="match status" value="1"/>
</dbReference>
<dbReference type="Proteomes" id="UP000520876">
    <property type="component" value="Unassembled WGS sequence"/>
</dbReference>
<sequence length="74" mass="8884">MTESEDQYRYWAFISYSSKDARIGEKLHRQLETYRVPRDLVGRPGRDEPVPRRLFPIFRDREELPRLLSSGRST</sequence>
<keyword evidence="2" id="KW-1185">Reference proteome</keyword>
<organism evidence="1 2">
    <name type="scientific">Vreelandella sedimenti</name>
    <dbReference type="NCBI Taxonomy" id="2729618"/>
    <lineage>
        <taxon>Bacteria</taxon>
        <taxon>Pseudomonadati</taxon>
        <taxon>Pseudomonadota</taxon>
        <taxon>Gammaproteobacteria</taxon>
        <taxon>Oceanospirillales</taxon>
        <taxon>Halomonadaceae</taxon>
        <taxon>Vreelandella</taxon>
    </lineage>
</organism>
<accession>A0A7Z0N9V5</accession>
<evidence type="ECO:0000313" key="1">
    <source>
        <dbReference type="EMBL" id="NYT74097.1"/>
    </source>
</evidence>
<evidence type="ECO:0000313" key="2">
    <source>
        <dbReference type="Proteomes" id="UP000520876"/>
    </source>
</evidence>
<protein>
    <recommendedName>
        <fullName evidence="3">TIR domain-containing protein</fullName>
    </recommendedName>
</protein>
<dbReference type="AlphaFoldDB" id="A0A7Z0N9V5"/>
<proteinExistence type="predicted"/>